<organism evidence="3 4">
    <name type="scientific">Trifolium subterraneum</name>
    <name type="common">Subterranean clover</name>
    <dbReference type="NCBI Taxonomy" id="3900"/>
    <lineage>
        <taxon>Eukaryota</taxon>
        <taxon>Viridiplantae</taxon>
        <taxon>Streptophyta</taxon>
        <taxon>Embryophyta</taxon>
        <taxon>Tracheophyta</taxon>
        <taxon>Spermatophyta</taxon>
        <taxon>Magnoliopsida</taxon>
        <taxon>eudicotyledons</taxon>
        <taxon>Gunneridae</taxon>
        <taxon>Pentapetalae</taxon>
        <taxon>rosids</taxon>
        <taxon>fabids</taxon>
        <taxon>Fabales</taxon>
        <taxon>Fabaceae</taxon>
        <taxon>Papilionoideae</taxon>
        <taxon>50 kb inversion clade</taxon>
        <taxon>NPAAA clade</taxon>
        <taxon>Hologalegina</taxon>
        <taxon>IRL clade</taxon>
        <taxon>Trifolieae</taxon>
        <taxon>Trifolium</taxon>
    </lineage>
</organism>
<dbReference type="InterPro" id="IPR005174">
    <property type="entry name" value="KIB1-4_b-propeller"/>
</dbReference>
<dbReference type="InterPro" id="IPR000477">
    <property type="entry name" value="RT_dom"/>
</dbReference>
<proteinExistence type="predicted"/>
<dbReference type="SUPFAM" id="SSF56672">
    <property type="entry name" value="DNA/RNA polymerases"/>
    <property type="match status" value="1"/>
</dbReference>
<keyword evidence="4" id="KW-1185">Reference proteome</keyword>
<dbReference type="OrthoDB" id="1932527at2759"/>
<protein>
    <recommendedName>
        <fullName evidence="2">Reverse transcriptase domain-containing protein</fullName>
    </recommendedName>
</protein>
<evidence type="ECO:0000256" key="1">
    <source>
        <dbReference type="SAM" id="MobiDB-lite"/>
    </source>
</evidence>
<feature type="domain" description="Reverse transcriptase" evidence="2">
    <location>
        <begin position="1"/>
        <end position="222"/>
    </location>
</feature>
<accession>A0A2Z6MD45</accession>
<dbReference type="PROSITE" id="PS50878">
    <property type="entry name" value="RT_POL"/>
    <property type="match status" value="1"/>
</dbReference>
<dbReference type="InterPro" id="IPR043502">
    <property type="entry name" value="DNA/RNA_pol_sf"/>
</dbReference>
<reference evidence="4" key="1">
    <citation type="journal article" date="2017" name="Front. Plant Sci.">
        <title>Climate Clever Clovers: New Paradigm to Reduce the Environmental Footprint of Ruminants by Breeding Low Methanogenic Forages Utilizing Haplotype Variation.</title>
        <authorList>
            <person name="Kaur P."/>
            <person name="Appels R."/>
            <person name="Bayer P.E."/>
            <person name="Keeble-Gagnere G."/>
            <person name="Wang J."/>
            <person name="Hirakawa H."/>
            <person name="Shirasawa K."/>
            <person name="Vercoe P."/>
            <person name="Stefanova K."/>
            <person name="Durmic Z."/>
            <person name="Nichols P."/>
            <person name="Revell C."/>
            <person name="Isobe S.N."/>
            <person name="Edwards D."/>
            <person name="Erskine W."/>
        </authorList>
    </citation>
    <scope>NUCLEOTIDE SEQUENCE [LARGE SCALE GENOMIC DNA]</scope>
    <source>
        <strain evidence="4">cv. Daliak</strain>
    </source>
</reference>
<gene>
    <name evidence="3" type="ORF">TSUD_39000</name>
</gene>
<feature type="compositionally biased region" description="Basic and acidic residues" evidence="1">
    <location>
        <begin position="508"/>
        <end position="524"/>
    </location>
</feature>
<dbReference type="Pfam" id="PF00078">
    <property type="entry name" value="RVT_1"/>
    <property type="match status" value="1"/>
</dbReference>
<dbReference type="Pfam" id="PF03478">
    <property type="entry name" value="Beta-prop_KIB1-4"/>
    <property type="match status" value="1"/>
</dbReference>
<dbReference type="PANTHER" id="PTHR33116:SF78">
    <property type="entry name" value="OS12G0587133 PROTEIN"/>
    <property type="match status" value="1"/>
</dbReference>
<name>A0A2Z6MD45_TRISU</name>
<dbReference type="EMBL" id="DF973433">
    <property type="protein sequence ID" value="GAU30676.1"/>
    <property type="molecule type" value="Genomic_DNA"/>
</dbReference>
<evidence type="ECO:0000313" key="3">
    <source>
        <dbReference type="EMBL" id="GAU30676.1"/>
    </source>
</evidence>
<dbReference type="AlphaFoldDB" id="A0A2Z6MD45"/>
<dbReference type="Proteomes" id="UP000242715">
    <property type="component" value="Unassembled WGS sequence"/>
</dbReference>
<evidence type="ECO:0000259" key="2">
    <source>
        <dbReference type="PROSITE" id="PS50878"/>
    </source>
</evidence>
<sequence>MGKLISKSQSAFLPHRQILDGVVVLNEIIDLAKKRKDKCLLFKVDFERAYDTINWSFLERMMIKMGFAEGWLKWMRACIFQSFMFVLVNGSPTKDFDVSKGLRQGDPLSPFLFLIVAEGLTGMVRRAVELGKFQGYKLSDSIQFHILQFADDTILMGENSWDNLWTIKTMLRGFEMVSGLKINFTKSKLYGINVDDRFLEAGSTFLSCRSDVIPFKFLGIPVGANPRRRETWRPVVEAMSKRLSRWSGGHLSYGGRITLINSVLASLPLYFFSFFKAPICVLNQLVSIQRNFLWGGGMEEKKLCWVKWDHICLPRDVGGLGVKNLKLFNIALLSKWKWRCVNDSEAIWMDVLRYRYGHLPSVILNGVPTTCESKASIWWKDLANIGESFGSDWFKSNISIIIGDGNNIAFWKNKWLGNNAFSVLFPNLFAKEAIKDVKVADRVINNNDGPRWRWEWCGRLTDAEELELAELKEVLTDVSLNSTCCDRWKWIPDSVGVFTVTAGRRSSATDRRTDRRSSAADHRGTTGKSGSDVDWWPPPPPAFNYYLKNIKMIMDRLDWILSLMDGFYQQQTLHPWLIKIGPDSHQQTHLWHPVSRVKQLPFYFHDVIDFNQHRVIHLRTEFVFGDLPSSLNGNNLEKIVVFDADTWHIEKRWTVIPEMPTPYDDVCVFNGRPIAVDSNGQTVALGLDLSLEFVVEPVFGGNKKFLVESDGELLLVYKHLTNVQHEGFLDDHGDGVGNYEIGFGRYEI</sequence>
<evidence type="ECO:0000313" key="4">
    <source>
        <dbReference type="Proteomes" id="UP000242715"/>
    </source>
</evidence>
<dbReference type="CDD" id="cd01650">
    <property type="entry name" value="RT_nLTR_like"/>
    <property type="match status" value="1"/>
</dbReference>
<dbReference type="PANTHER" id="PTHR33116">
    <property type="entry name" value="REVERSE TRANSCRIPTASE ZINC-BINDING DOMAIN-CONTAINING PROTEIN-RELATED-RELATED"/>
    <property type="match status" value="1"/>
</dbReference>
<feature type="region of interest" description="Disordered" evidence="1">
    <location>
        <begin position="508"/>
        <end position="533"/>
    </location>
</feature>